<proteinExistence type="predicted"/>
<comment type="caution">
    <text evidence="1">The sequence shown here is derived from an EMBL/GenBank/DDBJ whole genome shotgun (WGS) entry which is preliminary data.</text>
</comment>
<dbReference type="EMBL" id="MHPA01000027">
    <property type="protein sequence ID" value="OGZ72397.1"/>
    <property type="molecule type" value="Genomic_DNA"/>
</dbReference>
<accession>A0A1G2ICS3</accession>
<reference evidence="1 2" key="1">
    <citation type="journal article" date="2016" name="Nat. Commun.">
        <title>Thousands of microbial genomes shed light on interconnected biogeochemical processes in an aquifer system.</title>
        <authorList>
            <person name="Anantharaman K."/>
            <person name="Brown C.T."/>
            <person name="Hug L.A."/>
            <person name="Sharon I."/>
            <person name="Castelle C.J."/>
            <person name="Probst A.J."/>
            <person name="Thomas B.C."/>
            <person name="Singh A."/>
            <person name="Wilkins M.J."/>
            <person name="Karaoz U."/>
            <person name="Brodie E.L."/>
            <person name="Williams K.H."/>
            <person name="Hubbard S.S."/>
            <person name="Banfield J.F."/>
        </authorList>
    </citation>
    <scope>NUCLEOTIDE SEQUENCE [LARGE SCALE GENOMIC DNA]</scope>
</reference>
<gene>
    <name evidence="1" type="ORF">A2908_03055</name>
</gene>
<evidence type="ECO:0000313" key="2">
    <source>
        <dbReference type="Proteomes" id="UP000176774"/>
    </source>
</evidence>
<dbReference type="Proteomes" id="UP000176774">
    <property type="component" value="Unassembled WGS sequence"/>
</dbReference>
<name>A0A1G2ICS3_9BACT</name>
<dbReference type="STRING" id="1802214.A2908_03055"/>
<organism evidence="1 2">
    <name type="scientific">Candidatus Staskawiczbacteria bacterium RIFCSPLOWO2_01_FULL_38_12b</name>
    <dbReference type="NCBI Taxonomy" id="1802214"/>
    <lineage>
        <taxon>Bacteria</taxon>
        <taxon>Candidatus Staskawicziibacteriota</taxon>
    </lineage>
</organism>
<sequence length="166" mass="18700">MWEFLHFLHVAWWNIRSFFSGLFGRTYKARICGHSAKFFARIEVDGQYYFGPLKNKNPDYCHECLAGMSMRCVLCGKPILIGDSVTLFVAPEAQGDSLMYQYQYKGCLIGCWQCVSTSVEIIGRWVTPGEFMLTKDANAVEAKKDSGNSLVTPLKISSSGNNGQYH</sequence>
<evidence type="ECO:0000313" key="1">
    <source>
        <dbReference type="EMBL" id="OGZ72397.1"/>
    </source>
</evidence>
<dbReference type="AlphaFoldDB" id="A0A1G2ICS3"/>
<protein>
    <submittedName>
        <fullName evidence="1">Uncharacterized protein</fullName>
    </submittedName>
</protein>